<dbReference type="SUPFAM" id="SSF55874">
    <property type="entry name" value="ATPase domain of HSP90 chaperone/DNA topoisomerase II/histidine kinase"/>
    <property type="match status" value="1"/>
</dbReference>
<evidence type="ECO:0000256" key="9">
    <source>
        <dbReference type="SAM" id="Phobius"/>
    </source>
</evidence>
<protein>
    <recommendedName>
        <fullName evidence="2">histidine kinase</fullName>
        <ecNumber evidence="2">2.7.13.3</ecNumber>
    </recommendedName>
</protein>
<dbReference type="GO" id="GO:0000155">
    <property type="term" value="F:phosphorelay sensor kinase activity"/>
    <property type="evidence" value="ECO:0007669"/>
    <property type="project" value="InterPro"/>
</dbReference>
<dbReference type="GO" id="GO:0007234">
    <property type="term" value="P:osmosensory signaling via phosphorelay pathway"/>
    <property type="evidence" value="ECO:0007669"/>
    <property type="project" value="TreeGrafter"/>
</dbReference>
<proteinExistence type="predicted"/>
<evidence type="ECO:0000256" key="5">
    <source>
        <dbReference type="ARBA" id="ARBA00022741"/>
    </source>
</evidence>
<evidence type="ECO:0000256" key="7">
    <source>
        <dbReference type="ARBA" id="ARBA00022840"/>
    </source>
</evidence>
<dbReference type="Proteomes" id="UP000826990">
    <property type="component" value="Chromosome"/>
</dbReference>
<dbReference type="InterPro" id="IPR003594">
    <property type="entry name" value="HATPase_dom"/>
</dbReference>
<evidence type="ECO:0000256" key="2">
    <source>
        <dbReference type="ARBA" id="ARBA00012438"/>
    </source>
</evidence>
<keyword evidence="5" id="KW-0547">Nucleotide-binding</keyword>
<dbReference type="InterPro" id="IPR036890">
    <property type="entry name" value="HATPase_C_sf"/>
</dbReference>
<dbReference type="Pfam" id="PF02518">
    <property type="entry name" value="HATPase_c"/>
    <property type="match status" value="1"/>
</dbReference>
<comment type="catalytic activity">
    <reaction evidence="1">
        <text>ATP + protein L-histidine = ADP + protein N-phospho-L-histidine.</text>
        <dbReference type="EC" id="2.7.13.3"/>
    </reaction>
</comment>
<evidence type="ECO:0000256" key="4">
    <source>
        <dbReference type="ARBA" id="ARBA00022679"/>
    </source>
</evidence>
<keyword evidence="3" id="KW-0597">Phosphoprotein</keyword>
<dbReference type="EC" id="2.7.13.3" evidence="2"/>
<keyword evidence="8" id="KW-0902">Two-component regulatory system</keyword>
<dbReference type="SUPFAM" id="SSF47384">
    <property type="entry name" value="Homodimeric domain of signal transducing histidine kinase"/>
    <property type="match status" value="1"/>
</dbReference>
<feature type="transmembrane region" description="Helical" evidence="9">
    <location>
        <begin position="175"/>
        <end position="198"/>
    </location>
</feature>
<keyword evidence="9" id="KW-0812">Transmembrane</keyword>
<dbReference type="RefSeq" id="WP_033146231.1">
    <property type="nucleotide sequence ID" value="NZ_AP019632.1"/>
</dbReference>
<keyword evidence="9" id="KW-0472">Membrane</keyword>
<keyword evidence="6 11" id="KW-0418">Kinase</keyword>
<dbReference type="InterPro" id="IPR050351">
    <property type="entry name" value="BphY/WalK/GraS-like"/>
</dbReference>
<dbReference type="EMBL" id="JABXRP010000003">
    <property type="protein sequence ID" value="MBA8079652.1"/>
    <property type="molecule type" value="Genomic_DNA"/>
</dbReference>
<dbReference type="PROSITE" id="PS50109">
    <property type="entry name" value="HIS_KIN"/>
    <property type="match status" value="1"/>
</dbReference>
<dbReference type="FunFam" id="1.10.287.130:FF:000039">
    <property type="entry name" value="Sensor-like histidine kinase YfhK"/>
    <property type="match status" value="1"/>
</dbReference>
<dbReference type="EMBL" id="CP080107">
    <property type="protein sequence ID" value="QYD25802.1"/>
    <property type="molecule type" value="Genomic_DNA"/>
</dbReference>
<dbReference type="Pfam" id="PF00512">
    <property type="entry name" value="HisKA"/>
    <property type="match status" value="1"/>
</dbReference>
<dbReference type="PRINTS" id="PR00344">
    <property type="entry name" value="BCTRLSENSOR"/>
</dbReference>
<organism evidence="11 13">
    <name type="scientific">Enterobacter asburiae</name>
    <dbReference type="NCBI Taxonomy" id="61645"/>
    <lineage>
        <taxon>Bacteria</taxon>
        <taxon>Pseudomonadati</taxon>
        <taxon>Pseudomonadota</taxon>
        <taxon>Gammaproteobacteria</taxon>
        <taxon>Enterobacterales</taxon>
        <taxon>Enterobacteriaceae</taxon>
        <taxon>Enterobacter</taxon>
        <taxon>Enterobacter cloacae complex</taxon>
    </lineage>
</organism>
<dbReference type="GO" id="GO:0030295">
    <property type="term" value="F:protein kinase activator activity"/>
    <property type="evidence" value="ECO:0007669"/>
    <property type="project" value="TreeGrafter"/>
</dbReference>
<keyword evidence="4" id="KW-0808">Transferase</keyword>
<evidence type="ECO:0000256" key="3">
    <source>
        <dbReference type="ARBA" id="ARBA00022553"/>
    </source>
</evidence>
<dbReference type="SMART" id="SM00388">
    <property type="entry name" value="HisKA"/>
    <property type="match status" value="1"/>
</dbReference>
<dbReference type="InterPro" id="IPR005467">
    <property type="entry name" value="His_kinase_dom"/>
</dbReference>
<keyword evidence="7" id="KW-0067">ATP-binding</keyword>
<evidence type="ECO:0000259" key="10">
    <source>
        <dbReference type="PROSITE" id="PS50109"/>
    </source>
</evidence>
<dbReference type="GO" id="GO:0005524">
    <property type="term" value="F:ATP binding"/>
    <property type="evidence" value="ECO:0007669"/>
    <property type="project" value="UniProtKB-KW"/>
</dbReference>
<dbReference type="Gene3D" id="3.30.565.10">
    <property type="entry name" value="Histidine kinase-like ATPase, C-terminal domain"/>
    <property type="match status" value="1"/>
</dbReference>
<evidence type="ECO:0000313" key="11">
    <source>
        <dbReference type="EMBL" id="MBA8079652.1"/>
    </source>
</evidence>
<evidence type="ECO:0000256" key="1">
    <source>
        <dbReference type="ARBA" id="ARBA00000085"/>
    </source>
</evidence>
<dbReference type="InterPro" id="IPR003661">
    <property type="entry name" value="HisK_dim/P_dom"/>
</dbReference>
<dbReference type="GO" id="GO:0000156">
    <property type="term" value="F:phosphorelay response regulator activity"/>
    <property type="evidence" value="ECO:0007669"/>
    <property type="project" value="TreeGrafter"/>
</dbReference>
<dbReference type="CDD" id="cd00082">
    <property type="entry name" value="HisKA"/>
    <property type="match status" value="1"/>
</dbReference>
<evidence type="ECO:0000313" key="13">
    <source>
        <dbReference type="Proteomes" id="UP000533461"/>
    </source>
</evidence>
<gene>
    <name evidence="11" type="primary">qseE</name>
    <name evidence="11" type="ORF">HV056_24540</name>
    <name evidence="12" type="ORF">KZX48_17425</name>
</gene>
<dbReference type="InterPro" id="IPR004358">
    <property type="entry name" value="Sig_transdc_His_kin-like_C"/>
</dbReference>
<dbReference type="PANTHER" id="PTHR42878">
    <property type="entry name" value="TWO-COMPONENT HISTIDINE KINASE"/>
    <property type="match status" value="1"/>
</dbReference>
<reference evidence="11 13" key="1">
    <citation type="submission" date="2020-06" db="EMBL/GenBank/DDBJ databases">
        <title>REHAB project genomes.</title>
        <authorList>
            <person name="Shaw L.P."/>
        </authorList>
    </citation>
    <scope>NUCLEOTIDE SEQUENCE [LARGE SCALE GENOMIC DNA]</scope>
    <source>
        <strain evidence="11 13">RHBSTW-00074</strain>
    </source>
</reference>
<keyword evidence="9" id="KW-1133">Transmembrane helix</keyword>
<evidence type="ECO:0000256" key="6">
    <source>
        <dbReference type="ARBA" id="ARBA00022777"/>
    </source>
</evidence>
<feature type="domain" description="Histidine kinase" evidence="10">
    <location>
        <begin position="256"/>
        <end position="472"/>
    </location>
</feature>
<dbReference type="SMART" id="SM00387">
    <property type="entry name" value="HATPase_c"/>
    <property type="match status" value="1"/>
</dbReference>
<dbReference type="Proteomes" id="UP000533461">
    <property type="component" value="Unassembled WGS sequence"/>
</dbReference>
<evidence type="ECO:0000256" key="8">
    <source>
        <dbReference type="ARBA" id="ARBA00023012"/>
    </source>
</evidence>
<dbReference type="AlphaFoldDB" id="A0A263VUH1"/>
<dbReference type="Gene3D" id="1.10.287.130">
    <property type="match status" value="1"/>
</dbReference>
<dbReference type="PANTHER" id="PTHR42878:SF7">
    <property type="entry name" value="SENSOR HISTIDINE KINASE GLRK"/>
    <property type="match status" value="1"/>
</dbReference>
<accession>A0A263VUH1</accession>
<reference evidence="12" key="2">
    <citation type="submission" date="2021-07" db="EMBL/GenBank/DDBJ databases">
        <title>Characterization of Emerging Pathogens Carrying KPC-2 Gene in IncP-6 Plasmids Isolated from Urban Sewage in Argentina.</title>
        <authorList>
            <person name="Ghiglione B."/>
            <person name="Haim M.S."/>
            <person name="Dropa M."/>
        </authorList>
    </citation>
    <scope>NUCLEOTIDE SEQUENCE</scope>
    <source>
        <strain evidence="12">WW-19C</strain>
    </source>
</reference>
<evidence type="ECO:0000313" key="12">
    <source>
        <dbReference type="EMBL" id="QYD25802.1"/>
    </source>
</evidence>
<dbReference type="InterPro" id="IPR036097">
    <property type="entry name" value="HisK_dim/P_sf"/>
</dbReference>
<name>A0A263VUH1_ENTAS</name>
<sequence length="475" mass="53358">MKRWPVFPRSLRQLVMMAFLLILLPLLILAWQAWQSLNALSAQAALTNRTTLIDARRSEAMTNAALEMERSYRQYCVLDDRTLEKVYQSQRKRYSEMLDAHAGVLPDDKLYQALRQDLNDLAQLQCSNSGPDAVAAARLEAFASANTEMVQSTRAVIFSRGQQLQQEIAERGQFFGWQALVLFLVSLGLVLLFTRMIIGPVKGIQRMINRLGEGKSLGDTVAFKGPRELRSVGQRIIWLSERLAWLESQRHQFLRHISHELKTPLASMREGTELLADEVAGPLTPEQKEIVEILDNSSRNLQKLIEQLLDYNRKLADGAVVLENVEIEPLVDMVISAHSLPARAKMMHTGVELNAPACLAEPMLLMSVLDNLYSNAVHYGTESGNIYIRSNTNGSRVFIDVANTGTPIPDDEKTMIFEPFFQGSHQRKGAVKGSGLGLSIARDCIRRMQGELNIAADERSDVCFRIELPVSRKNQ</sequence>